<gene>
    <name evidence="3" type="ORF">ANCDUO_18281</name>
</gene>
<organism evidence="3 4">
    <name type="scientific">Ancylostoma duodenale</name>
    <dbReference type="NCBI Taxonomy" id="51022"/>
    <lineage>
        <taxon>Eukaryota</taxon>
        <taxon>Metazoa</taxon>
        <taxon>Ecdysozoa</taxon>
        <taxon>Nematoda</taxon>
        <taxon>Chromadorea</taxon>
        <taxon>Rhabditida</taxon>
        <taxon>Rhabditina</taxon>
        <taxon>Rhabditomorpha</taxon>
        <taxon>Strongyloidea</taxon>
        <taxon>Ancylostomatidae</taxon>
        <taxon>Ancylostomatinae</taxon>
        <taxon>Ancylostoma</taxon>
    </lineage>
</organism>
<feature type="domain" description="Peptidase M12A" evidence="2">
    <location>
        <begin position="103"/>
        <end position="156"/>
    </location>
</feature>
<evidence type="ECO:0000313" key="4">
    <source>
        <dbReference type="Proteomes" id="UP000054047"/>
    </source>
</evidence>
<dbReference type="Gene3D" id="3.40.390.10">
    <property type="entry name" value="Collagenase (Catalytic Domain)"/>
    <property type="match status" value="1"/>
</dbReference>
<dbReference type="PROSITE" id="PS51864">
    <property type="entry name" value="ASTACIN"/>
    <property type="match status" value="1"/>
</dbReference>
<comment type="caution">
    <text evidence="1">Lacks conserved residue(s) required for the propagation of feature annotation.</text>
</comment>
<name>A0A0C2G3H1_9BILA</name>
<dbReference type="OrthoDB" id="5864520at2759"/>
<sequence>MIREIATFSDHHHGANEDYGAVQTLMEAFFEAIADPKPAAPQDPTRAVGMYQPLYDGTEVGANRPLTNKLFESDMVLTVEQMKGVVLAAKEQRRGGLRRGKRKVITGSVYRWPRKPIPYRFKEGDENWRNLIRSALKHWEKETCVRWEENGRGKDH</sequence>
<evidence type="ECO:0000256" key="1">
    <source>
        <dbReference type="PROSITE-ProRule" id="PRU01211"/>
    </source>
</evidence>
<dbReference type="AlphaFoldDB" id="A0A0C2G3H1"/>
<dbReference type="GO" id="GO:0004222">
    <property type="term" value="F:metalloendopeptidase activity"/>
    <property type="evidence" value="ECO:0007669"/>
    <property type="project" value="InterPro"/>
</dbReference>
<keyword evidence="4" id="KW-1185">Reference proteome</keyword>
<dbReference type="InterPro" id="IPR024079">
    <property type="entry name" value="MetalloPept_cat_dom_sf"/>
</dbReference>
<dbReference type="InterPro" id="IPR001506">
    <property type="entry name" value="Peptidase_M12A"/>
</dbReference>
<dbReference type="Pfam" id="PF01400">
    <property type="entry name" value="Astacin"/>
    <property type="match status" value="1"/>
</dbReference>
<dbReference type="SUPFAM" id="SSF55486">
    <property type="entry name" value="Metalloproteases ('zincins'), catalytic domain"/>
    <property type="match status" value="1"/>
</dbReference>
<evidence type="ECO:0000313" key="3">
    <source>
        <dbReference type="EMBL" id="KIH51631.1"/>
    </source>
</evidence>
<evidence type="ECO:0000259" key="2">
    <source>
        <dbReference type="PROSITE" id="PS51864"/>
    </source>
</evidence>
<accession>A0A0C2G3H1</accession>
<feature type="non-terminal residue" evidence="3">
    <location>
        <position position="156"/>
    </location>
</feature>
<dbReference type="Proteomes" id="UP000054047">
    <property type="component" value="Unassembled WGS sequence"/>
</dbReference>
<proteinExistence type="predicted"/>
<dbReference type="EMBL" id="KN745977">
    <property type="protein sequence ID" value="KIH51631.1"/>
    <property type="molecule type" value="Genomic_DNA"/>
</dbReference>
<dbReference type="GO" id="GO:0006508">
    <property type="term" value="P:proteolysis"/>
    <property type="evidence" value="ECO:0007669"/>
    <property type="project" value="InterPro"/>
</dbReference>
<reference evidence="3 4" key="1">
    <citation type="submission" date="2013-12" db="EMBL/GenBank/DDBJ databases">
        <title>Draft genome of the parsitic nematode Ancylostoma duodenale.</title>
        <authorList>
            <person name="Mitreva M."/>
        </authorList>
    </citation>
    <scope>NUCLEOTIDE SEQUENCE [LARGE SCALE GENOMIC DNA]</scope>
    <source>
        <strain evidence="3 4">Zhejiang</strain>
    </source>
</reference>
<protein>
    <recommendedName>
        <fullName evidence="2">Peptidase M12A domain-containing protein</fullName>
    </recommendedName>
</protein>